<dbReference type="PROSITE" id="PS01360">
    <property type="entry name" value="ZF_MYND_1"/>
    <property type="match status" value="1"/>
</dbReference>
<keyword evidence="2 4" id="KW-0863">Zinc-finger</keyword>
<dbReference type="PROSITE" id="PS50865">
    <property type="entry name" value="ZF_MYND_2"/>
    <property type="match status" value="1"/>
</dbReference>
<dbReference type="AlphaFoldDB" id="A0A8J2WN31"/>
<feature type="domain" description="MYND-type" evidence="5">
    <location>
        <begin position="446"/>
        <end position="484"/>
    </location>
</feature>
<evidence type="ECO:0000259" key="5">
    <source>
        <dbReference type="PROSITE" id="PS50865"/>
    </source>
</evidence>
<reference evidence="6" key="1">
    <citation type="submission" date="2021-11" db="EMBL/GenBank/DDBJ databases">
        <authorList>
            <person name="Schell T."/>
        </authorList>
    </citation>
    <scope>NUCLEOTIDE SEQUENCE</scope>
    <source>
        <strain evidence="6">M5</strain>
    </source>
</reference>
<evidence type="ECO:0000256" key="3">
    <source>
        <dbReference type="ARBA" id="ARBA00022833"/>
    </source>
</evidence>
<proteinExistence type="predicted"/>
<organism evidence="6 7">
    <name type="scientific">Daphnia galeata</name>
    <dbReference type="NCBI Taxonomy" id="27404"/>
    <lineage>
        <taxon>Eukaryota</taxon>
        <taxon>Metazoa</taxon>
        <taxon>Ecdysozoa</taxon>
        <taxon>Arthropoda</taxon>
        <taxon>Crustacea</taxon>
        <taxon>Branchiopoda</taxon>
        <taxon>Diplostraca</taxon>
        <taxon>Cladocera</taxon>
        <taxon>Anomopoda</taxon>
        <taxon>Daphniidae</taxon>
        <taxon>Daphnia</taxon>
    </lineage>
</organism>
<dbReference type="GO" id="GO:0008270">
    <property type="term" value="F:zinc ion binding"/>
    <property type="evidence" value="ECO:0007669"/>
    <property type="project" value="UniProtKB-KW"/>
</dbReference>
<dbReference type="Pfam" id="PF01753">
    <property type="entry name" value="zf-MYND"/>
    <property type="match status" value="1"/>
</dbReference>
<comment type="caution">
    <text evidence="6">The sequence shown here is derived from an EMBL/GenBank/DDBJ whole genome shotgun (WGS) entry which is preliminary data.</text>
</comment>
<keyword evidence="1" id="KW-0479">Metal-binding</keyword>
<keyword evidence="3" id="KW-0862">Zinc</keyword>
<dbReference type="SUPFAM" id="SSF144232">
    <property type="entry name" value="HIT/MYND zinc finger-like"/>
    <property type="match status" value="1"/>
</dbReference>
<dbReference type="InterPro" id="IPR002893">
    <property type="entry name" value="Znf_MYND"/>
</dbReference>
<dbReference type="Gene3D" id="6.10.140.2220">
    <property type="match status" value="1"/>
</dbReference>
<protein>
    <recommendedName>
        <fullName evidence="5">MYND-type domain-containing protein</fullName>
    </recommendedName>
</protein>
<evidence type="ECO:0000256" key="1">
    <source>
        <dbReference type="ARBA" id="ARBA00022723"/>
    </source>
</evidence>
<dbReference type="OrthoDB" id="6332516at2759"/>
<keyword evidence="7" id="KW-1185">Reference proteome</keyword>
<evidence type="ECO:0000313" key="7">
    <source>
        <dbReference type="Proteomes" id="UP000789390"/>
    </source>
</evidence>
<evidence type="ECO:0000256" key="2">
    <source>
        <dbReference type="ARBA" id="ARBA00022771"/>
    </source>
</evidence>
<evidence type="ECO:0000313" key="6">
    <source>
        <dbReference type="EMBL" id="CAH0109344.1"/>
    </source>
</evidence>
<accession>A0A8J2WN31</accession>
<gene>
    <name evidence="6" type="ORF">DGAL_LOCUS12818</name>
</gene>
<dbReference type="EMBL" id="CAKKLH010000292">
    <property type="protein sequence ID" value="CAH0109344.1"/>
    <property type="molecule type" value="Genomic_DNA"/>
</dbReference>
<dbReference type="SUPFAM" id="SSF82171">
    <property type="entry name" value="DPP6 N-terminal domain-like"/>
    <property type="match status" value="1"/>
</dbReference>
<name>A0A8J2WN31_9CRUS</name>
<dbReference type="Proteomes" id="UP000789390">
    <property type="component" value="Unassembled WGS sequence"/>
</dbReference>
<sequence length="491" mass="57346">MATTHHDYFDPIEGLHSRHMWHALLLIFKYLNEESLYHSELTCKAWMIRTSPLFKRLHFNLDQDSNHQLCSRKLLSKYEYTDKILQRNWLLEDCTAAFVDDSLVNDGGIMGHVRGTVLNSFSANDKFVAWYSNSKVMIWNRHSLKVLIVQDQTDELLNDFECTLCNDILIYSFDLSISIRNLTTKKTESFSPPFMENSVRINKLYAMNGFLVAAILKEQTKVLHDVLIWKINSNAEVEWKDFEMIPNIRLQSYELFIDHKYMILIFFQPKLECVVRQVSNFGIKQTIKIVNDFSNVEYSDGYVFILTMSGELMTLNVDSGAHRIVSTNLRDSPTERFRLSVHSGYVIILRSYDNDVNFTITVKIWNIKAITNLESALPSTIIQPQFSFETNINSVKELLPLDMVYEMVYGDFFGLLFFTVRQTLDWTHLLSHFSLSIRTLNFLPNCSFCKQLKKSLRPCVQCKTVKYCDKVCQSNDWNHHQQICKRNSRGI</sequence>
<evidence type="ECO:0000256" key="4">
    <source>
        <dbReference type="PROSITE-ProRule" id="PRU00134"/>
    </source>
</evidence>